<name>A0A6M8B180_9CYAN</name>
<organism evidence="2 3">
    <name type="scientific">Thermoleptolyngbya sichuanensis A183</name>
    <dbReference type="NCBI Taxonomy" id="2737172"/>
    <lineage>
        <taxon>Bacteria</taxon>
        <taxon>Bacillati</taxon>
        <taxon>Cyanobacteriota</taxon>
        <taxon>Cyanophyceae</taxon>
        <taxon>Oculatellales</taxon>
        <taxon>Oculatellaceae</taxon>
        <taxon>Thermoleptolyngbya</taxon>
        <taxon>Thermoleptolyngbya sichuanensis</taxon>
    </lineage>
</organism>
<feature type="transmembrane region" description="Helical" evidence="1">
    <location>
        <begin position="6"/>
        <end position="25"/>
    </location>
</feature>
<dbReference type="EMBL" id="CP053661">
    <property type="protein sequence ID" value="QKD80769.1"/>
    <property type="molecule type" value="Genomic_DNA"/>
</dbReference>
<keyword evidence="1" id="KW-0472">Membrane</keyword>
<gene>
    <name evidence="2" type="ORF">HPC62_21105</name>
</gene>
<keyword evidence="1" id="KW-1133">Transmembrane helix</keyword>
<dbReference type="Proteomes" id="UP000505210">
    <property type="component" value="Chromosome"/>
</dbReference>
<keyword evidence="3" id="KW-1185">Reference proteome</keyword>
<keyword evidence="1" id="KW-0812">Transmembrane</keyword>
<reference evidence="2 3" key="1">
    <citation type="submission" date="2020-05" db="EMBL/GenBank/DDBJ databases">
        <title>Complete genome sequence of of a novel Thermoleptolyngbya strain isolated from hot springs of Ganzi, Sichuan China.</title>
        <authorList>
            <person name="Tang J."/>
            <person name="Daroch M."/>
            <person name="Li L."/>
            <person name="Waleron K."/>
            <person name="Waleron M."/>
            <person name="Waleron M."/>
        </authorList>
    </citation>
    <scope>NUCLEOTIDE SEQUENCE [LARGE SCALE GENOMIC DNA]</scope>
    <source>
        <strain evidence="2 3">PKUAC-SCTA183</strain>
    </source>
</reference>
<evidence type="ECO:0000256" key="1">
    <source>
        <dbReference type="SAM" id="Phobius"/>
    </source>
</evidence>
<evidence type="ECO:0000313" key="3">
    <source>
        <dbReference type="Proteomes" id="UP000505210"/>
    </source>
</evidence>
<accession>A0A6M8B180</accession>
<sequence>MDRSKVVAVITGAIAILLSIAYLLIVQLLDWRGEMIPAPVDLSALPFAHSSGWVARMISWTASLGGRLL</sequence>
<proteinExistence type="predicted"/>
<evidence type="ECO:0000313" key="2">
    <source>
        <dbReference type="EMBL" id="QKD80769.1"/>
    </source>
</evidence>
<dbReference type="AlphaFoldDB" id="A0A6M8B180"/>
<dbReference type="KEGG" id="theu:HPC62_21105"/>
<dbReference type="RefSeq" id="WP_172353202.1">
    <property type="nucleotide sequence ID" value="NZ_CP053661.1"/>
</dbReference>
<protein>
    <submittedName>
        <fullName evidence="2">Glucose-inhibited division protein A</fullName>
    </submittedName>
</protein>